<dbReference type="AlphaFoldDB" id="A4A248"/>
<dbReference type="HOGENOM" id="CLU_1419026_0_0_0"/>
<sequence>MAKKKASDAASSQQSEVEKLVAGDIKEILTAAQAPVAITLLQQLLAAQVDASVSTQAAKAFTMIVAKAISGSSEFFVVNIDGREHLTDQPPLKLADTSFSTAPAPLQAASRPSNISLLSQQAVLDLPARVSMVMRRILSQNGGCMRRDFLVSHVVQNFPGEENAAAIICRHHSQNFPFQTNESTLMTCLIG</sequence>
<accession>A4A248</accession>
<evidence type="ECO:0000313" key="1">
    <source>
        <dbReference type="EMBL" id="EAQ77151.1"/>
    </source>
</evidence>
<proteinExistence type="predicted"/>
<evidence type="ECO:0000313" key="2">
    <source>
        <dbReference type="Proteomes" id="UP000004358"/>
    </source>
</evidence>
<name>A4A248_9BACT</name>
<comment type="caution">
    <text evidence="1">The sequence shown here is derived from an EMBL/GenBank/DDBJ whole genome shotgun (WGS) entry which is preliminary data.</text>
</comment>
<reference evidence="1 2" key="1">
    <citation type="submission" date="2006-02" db="EMBL/GenBank/DDBJ databases">
        <authorList>
            <person name="Amann R."/>
            <person name="Ferriera S."/>
            <person name="Johnson J."/>
            <person name="Kravitz S."/>
            <person name="Halpern A."/>
            <person name="Remington K."/>
            <person name="Beeson K."/>
            <person name="Tran B."/>
            <person name="Rogers Y.-H."/>
            <person name="Friedman R."/>
            <person name="Venter J.C."/>
        </authorList>
    </citation>
    <scope>NUCLEOTIDE SEQUENCE [LARGE SCALE GENOMIC DNA]</scope>
    <source>
        <strain evidence="1 2">DSM 3645</strain>
    </source>
</reference>
<protein>
    <submittedName>
        <fullName evidence="1">Uncharacterized protein</fullName>
    </submittedName>
</protein>
<gene>
    <name evidence="1" type="ORF">DSM3645_15145</name>
</gene>
<organism evidence="1 2">
    <name type="scientific">Blastopirellula marina DSM 3645</name>
    <dbReference type="NCBI Taxonomy" id="314230"/>
    <lineage>
        <taxon>Bacteria</taxon>
        <taxon>Pseudomonadati</taxon>
        <taxon>Planctomycetota</taxon>
        <taxon>Planctomycetia</taxon>
        <taxon>Pirellulales</taxon>
        <taxon>Pirellulaceae</taxon>
        <taxon>Blastopirellula</taxon>
    </lineage>
</organism>
<dbReference type="Proteomes" id="UP000004358">
    <property type="component" value="Unassembled WGS sequence"/>
</dbReference>
<dbReference type="RefSeq" id="WP_002650927.1">
    <property type="nucleotide sequence ID" value="NZ_CH672376.1"/>
</dbReference>
<dbReference type="EMBL" id="AANZ01000041">
    <property type="protein sequence ID" value="EAQ77151.1"/>
    <property type="molecule type" value="Genomic_DNA"/>
</dbReference>